<evidence type="ECO:0000313" key="1">
    <source>
        <dbReference type="EMBL" id="MBF6639754.1"/>
    </source>
</evidence>
<proteinExistence type="predicted"/>
<dbReference type="RefSeq" id="WP_194978881.1">
    <property type="nucleotide sequence ID" value="NZ_JADMKS010000014.1"/>
</dbReference>
<name>A0AA40X7E2_9GAMM</name>
<gene>
    <name evidence="1" type="ORF">ITX54_24120</name>
</gene>
<evidence type="ECO:0000313" key="2">
    <source>
        <dbReference type="Proteomes" id="UP000705283"/>
    </source>
</evidence>
<protein>
    <submittedName>
        <fullName evidence="1">Uncharacterized protein</fullName>
    </submittedName>
</protein>
<sequence>MEWVIGGIVLLVIIGAIFKPSRCDICGASFKKKYHTWTIEDKKQHLCPNCNSKMSRRISNQKFNNRFGR</sequence>
<organism evidence="1 2">
    <name type="scientific">Rouxiella silvae</name>
    <dbReference type="NCBI Taxonomy" id="1646373"/>
    <lineage>
        <taxon>Bacteria</taxon>
        <taxon>Pseudomonadati</taxon>
        <taxon>Pseudomonadota</taxon>
        <taxon>Gammaproteobacteria</taxon>
        <taxon>Enterobacterales</taxon>
        <taxon>Yersiniaceae</taxon>
        <taxon>Rouxiella</taxon>
    </lineage>
</organism>
<comment type="caution">
    <text evidence="1">The sequence shown here is derived from an EMBL/GenBank/DDBJ whole genome shotgun (WGS) entry which is preliminary data.</text>
</comment>
<dbReference type="EMBL" id="JADMKS010000014">
    <property type="protein sequence ID" value="MBF6639754.1"/>
    <property type="molecule type" value="Genomic_DNA"/>
</dbReference>
<reference evidence="1" key="2">
    <citation type="submission" date="2022-09" db="EMBL/GenBank/DDBJ databases">
        <title>Rouxiella aceris sp. nov., isolated from tree sap and emended description of the genus Rhouxiella.</title>
        <authorList>
            <person name="Kim I.S."/>
        </authorList>
    </citation>
    <scope>NUCLEOTIDE SEQUENCE</scope>
    <source>
        <strain evidence="1">SAP-2</strain>
    </source>
</reference>
<dbReference type="AlphaFoldDB" id="A0AA40X7E2"/>
<accession>A0AA40X7E2</accession>
<dbReference type="Proteomes" id="UP000705283">
    <property type="component" value="Unassembled WGS sequence"/>
</dbReference>
<reference evidence="1" key="1">
    <citation type="submission" date="2020-11" db="EMBL/GenBank/DDBJ databases">
        <authorList>
            <person name="Lee S.D."/>
        </authorList>
    </citation>
    <scope>NUCLEOTIDE SEQUENCE</scope>
    <source>
        <strain evidence="1">SAP-2</strain>
    </source>
</reference>